<reference evidence="5" key="1">
    <citation type="journal article" date="2020" name="Stud. Mycol.">
        <title>101 Dothideomycetes genomes: a test case for predicting lifestyles and emergence of pathogens.</title>
        <authorList>
            <person name="Haridas S."/>
            <person name="Albert R."/>
            <person name="Binder M."/>
            <person name="Bloem J."/>
            <person name="Labutti K."/>
            <person name="Salamov A."/>
            <person name="Andreopoulos B."/>
            <person name="Baker S."/>
            <person name="Barry K."/>
            <person name="Bills G."/>
            <person name="Bluhm B."/>
            <person name="Cannon C."/>
            <person name="Castanera R."/>
            <person name="Culley D."/>
            <person name="Daum C."/>
            <person name="Ezra D."/>
            <person name="Gonzalez J."/>
            <person name="Henrissat B."/>
            <person name="Kuo A."/>
            <person name="Liang C."/>
            <person name="Lipzen A."/>
            <person name="Lutzoni F."/>
            <person name="Magnuson J."/>
            <person name="Mondo S."/>
            <person name="Nolan M."/>
            <person name="Ohm R."/>
            <person name="Pangilinan J."/>
            <person name="Park H.-J."/>
            <person name="Ramirez L."/>
            <person name="Alfaro M."/>
            <person name="Sun H."/>
            <person name="Tritt A."/>
            <person name="Yoshinaga Y."/>
            <person name="Zwiers L.-H."/>
            <person name="Turgeon B."/>
            <person name="Goodwin S."/>
            <person name="Spatafora J."/>
            <person name="Crous P."/>
            <person name="Grigoriev I."/>
        </authorList>
    </citation>
    <scope>NUCLEOTIDE SEQUENCE</scope>
    <source>
        <strain evidence="5">CBS 109.77</strain>
    </source>
</reference>
<dbReference type="Pfam" id="PF01633">
    <property type="entry name" value="Choline_kinase"/>
    <property type="match status" value="1"/>
</dbReference>
<evidence type="ECO:0000313" key="5">
    <source>
        <dbReference type="EMBL" id="KAF2796165.1"/>
    </source>
</evidence>
<protein>
    <recommendedName>
        <fullName evidence="3">ethanolamine kinase</fullName>
        <ecNumber evidence="3">2.7.1.82</ecNumber>
    </recommendedName>
</protein>
<evidence type="ECO:0000256" key="3">
    <source>
        <dbReference type="ARBA" id="ARBA00038874"/>
    </source>
</evidence>
<evidence type="ECO:0000256" key="1">
    <source>
        <dbReference type="ARBA" id="ARBA00037883"/>
    </source>
</evidence>
<dbReference type="CDD" id="cd05157">
    <property type="entry name" value="ETNK_euk"/>
    <property type="match status" value="1"/>
</dbReference>
<dbReference type="Proteomes" id="UP000799757">
    <property type="component" value="Unassembled WGS sequence"/>
</dbReference>
<keyword evidence="6" id="KW-1185">Reference proteome</keyword>
<name>A0A6A6XJS6_9PLEO</name>
<dbReference type="PANTHER" id="PTHR22603">
    <property type="entry name" value="CHOLINE/ETHANOALAMINE KINASE"/>
    <property type="match status" value="1"/>
</dbReference>
<dbReference type="EMBL" id="MU001838">
    <property type="protein sequence ID" value="KAF2796165.1"/>
    <property type="molecule type" value="Genomic_DNA"/>
</dbReference>
<dbReference type="GO" id="GO:0005737">
    <property type="term" value="C:cytoplasm"/>
    <property type="evidence" value="ECO:0007669"/>
    <property type="project" value="TreeGrafter"/>
</dbReference>
<sequence>MGSEASPFDSIRHIPLYYENSDSTNSALNLILTLRPEWRESRATIDFVRFTDGITNTLLKAINKLPGLSQTEIDNDAVLLRAYGKGTDVLIDREKESLAHSLLARNGLAPSLLARFENGLLYKYIQGSVCAPADLRRPEIWRGVAQRLGEWHATLPISSISSTCPTPTQIAPHNKRASLAAMAALTPGKPIPNVWTTMQKWILALPTSTTTERARLDRLQKELEWLTKLLGDTPGIGGSNQFVFAHCDLLSGNVIIEPTPSSASASRRSSASGGSEELEPAAVVSFIDYEYATPAPASFDIANHFAEWGGFDCDFTVLPTRRVRRAFLREYLQSYSLHLNRTYKDSELDELFDQVDLFRGVPGFYWGIWALIQAQISLIEFDYASYAEVRLGEYWAWKKEVSGEREKSGEQMPIREKRWAEEE</sequence>
<dbReference type="GO" id="GO:0004305">
    <property type="term" value="F:ethanolamine kinase activity"/>
    <property type="evidence" value="ECO:0007669"/>
    <property type="project" value="UniProtKB-EC"/>
</dbReference>
<evidence type="ECO:0000256" key="4">
    <source>
        <dbReference type="SAM" id="MobiDB-lite"/>
    </source>
</evidence>
<gene>
    <name evidence="5" type="ORF">K505DRAFT_238383</name>
</gene>
<organism evidence="5 6">
    <name type="scientific">Melanomma pulvis-pyrius CBS 109.77</name>
    <dbReference type="NCBI Taxonomy" id="1314802"/>
    <lineage>
        <taxon>Eukaryota</taxon>
        <taxon>Fungi</taxon>
        <taxon>Dikarya</taxon>
        <taxon>Ascomycota</taxon>
        <taxon>Pezizomycotina</taxon>
        <taxon>Dothideomycetes</taxon>
        <taxon>Pleosporomycetidae</taxon>
        <taxon>Pleosporales</taxon>
        <taxon>Melanommataceae</taxon>
        <taxon>Melanomma</taxon>
    </lineage>
</organism>
<dbReference type="InterPro" id="IPR011009">
    <property type="entry name" value="Kinase-like_dom_sf"/>
</dbReference>
<dbReference type="SUPFAM" id="SSF56112">
    <property type="entry name" value="Protein kinase-like (PK-like)"/>
    <property type="match status" value="1"/>
</dbReference>
<comment type="similarity">
    <text evidence="2">Belongs to the choline/ethanolamine kinase family.</text>
</comment>
<dbReference type="EC" id="2.7.1.82" evidence="3"/>
<keyword evidence="5" id="KW-0418">Kinase</keyword>
<comment type="pathway">
    <text evidence="1">Phospholipid metabolism; phosphatidylethanolamine biosynthesis; phosphatidylethanolamine from ethanolamine: step 1/3.</text>
</comment>
<keyword evidence="5" id="KW-0808">Transferase</keyword>
<dbReference type="PANTHER" id="PTHR22603:SF66">
    <property type="entry name" value="ETHANOLAMINE KINASE"/>
    <property type="match status" value="1"/>
</dbReference>
<dbReference type="Gene3D" id="3.90.1200.10">
    <property type="match status" value="1"/>
</dbReference>
<evidence type="ECO:0000313" key="6">
    <source>
        <dbReference type="Proteomes" id="UP000799757"/>
    </source>
</evidence>
<dbReference type="GO" id="GO:0006646">
    <property type="term" value="P:phosphatidylethanolamine biosynthetic process"/>
    <property type="evidence" value="ECO:0007669"/>
    <property type="project" value="TreeGrafter"/>
</dbReference>
<evidence type="ECO:0000256" key="2">
    <source>
        <dbReference type="ARBA" id="ARBA00038211"/>
    </source>
</evidence>
<accession>A0A6A6XJS6</accession>
<dbReference type="AlphaFoldDB" id="A0A6A6XJS6"/>
<proteinExistence type="inferred from homology"/>
<dbReference type="OrthoDB" id="10267235at2759"/>
<feature type="region of interest" description="Disordered" evidence="4">
    <location>
        <begin position="402"/>
        <end position="423"/>
    </location>
</feature>